<name>A0A0R3K1X0_CALMK</name>
<organism evidence="2 3">
    <name type="scientific">Caloramator mitchellensis</name>
    <dbReference type="NCBI Taxonomy" id="908809"/>
    <lineage>
        <taxon>Bacteria</taxon>
        <taxon>Bacillati</taxon>
        <taxon>Bacillota</taxon>
        <taxon>Clostridia</taxon>
        <taxon>Eubacteriales</taxon>
        <taxon>Clostridiaceae</taxon>
        <taxon>Caloramator</taxon>
    </lineage>
</organism>
<evidence type="ECO:0008006" key="4">
    <source>
        <dbReference type="Google" id="ProtNLM"/>
    </source>
</evidence>
<dbReference type="RefSeq" id="WP_057977228.1">
    <property type="nucleotide sequence ID" value="NZ_LKHP01000003.1"/>
</dbReference>
<dbReference type="STRING" id="908809.ABG79_00734"/>
<protein>
    <recommendedName>
        <fullName evidence="4">LTXXQ motif protein</fullName>
    </recommendedName>
</protein>
<accession>A0A0R3K1X0</accession>
<comment type="caution">
    <text evidence="2">The sequence shown here is derived from an EMBL/GenBank/DDBJ whole genome shotgun (WGS) entry which is preliminary data.</text>
</comment>
<feature type="chain" id="PRO_5038444380" description="LTXXQ motif protein" evidence="1">
    <location>
        <begin position="23"/>
        <end position="213"/>
    </location>
</feature>
<gene>
    <name evidence="2" type="ORF">ABG79_00734</name>
</gene>
<keyword evidence="3" id="KW-1185">Reference proteome</keyword>
<dbReference type="OrthoDB" id="1730249at2"/>
<keyword evidence="1" id="KW-0732">Signal</keyword>
<evidence type="ECO:0000313" key="2">
    <source>
        <dbReference type="EMBL" id="KRQ87396.1"/>
    </source>
</evidence>
<proteinExistence type="predicted"/>
<evidence type="ECO:0000313" key="3">
    <source>
        <dbReference type="Proteomes" id="UP000052015"/>
    </source>
</evidence>
<dbReference type="Gene3D" id="1.10.10.1530">
    <property type="match status" value="1"/>
</dbReference>
<dbReference type="AlphaFoldDB" id="A0A0R3K1X0"/>
<feature type="signal peptide" evidence="1">
    <location>
        <begin position="1"/>
        <end position="22"/>
    </location>
</feature>
<reference evidence="2 3" key="1">
    <citation type="submission" date="2015-09" db="EMBL/GenBank/DDBJ databases">
        <title>Draft genome sequence of a Caloramator mitchellensis, a moderate thermophile from the Great Artesian Basin of Australia.</title>
        <authorList>
            <person name="Patel B.K."/>
        </authorList>
    </citation>
    <scope>NUCLEOTIDE SEQUENCE [LARGE SCALE GENOMIC DNA]</scope>
    <source>
        <strain evidence="2 3">VF08</strain>
    </source>
</reference>
<sequence length="213" mass="24739">MKRKIAYMVSALLIVTSLGSVASAKSASSNKNLLFKTKTFVAKEFKNKDGKMFFKFKTRCDVANPFGEKFNNLTLEQKKELIKKHFEEKINLAVKNGRLTQEQADKILKEFQEKLNAWDGKTPMMFKERLGGKFDVNFDNLTLAEKKDLVTKHFQDKLNFLVKNGKITQEQSDKMLNELKNKLNSWDGKRETLREIKRSIWELYKPSTSTTKL</sequence>
<dbReference type="EMBL" id="LKHP01000003">
    <property type="protein sequence ID" value="KRQ87396.1"/>
    <property type="molecule type" value="Genomic_DNA"/>
</dbReference>
<evidence type="ECO:0000256" key="1">
    <source>
        <dbReference type="SAM" id="SignalP"/>
    </source>
</evidence>
<dbReference type="Proteomes" id="UP000052015">
    <property type="component" value="Unassembled WGS sequence"/>
</dbReference>